<dbReference type="PANTHER" id="PTHR46238">
    <property type="entry name" value="REVERSE TRANSCRIPTASE DOMAIN-CONTAINING PROTEIN"/>
    <property type="match status" value="1"/>
</dbReference>
<proteinExistence type="predicted"/>
<dbReference type="PANTHER" id="PTHR46238:SF8">
    <property type="entry name" value="ENDONUCLEASE_EXONUCLEASE_PHOSPHATASE DOMAIN-CONTAINING PROTEIN"/>
    <property type="match status" value="1"/>
</dbReference>
<dbReference type="RefSeq" id="XP_016460906.1">
    <property type="nucleotide sequence ID" value="XM_016605420.1"/>
</dbReference>
<dbReference type="STRING" id="4097.A0A1S3Z927"/>
<dbReference type="OrthoDB" id="1298065at2759"/>
<dbReference type="AlphaFoldDB" id="A0A1S3Z927"/>
<accession>A0A1S3Z927</accession>
<dbReference type="PaxDb" id="4097-A0A1S3Z927"/>
<evidence type="ECO:0000313" key="1">
    <source>
        <dbReference type="RefSeq" id="XP_016460906.1"/>
    </source>
</evidence>
<organism evidence="1">
    <name type="scientific">Nicotiana tabacum</name>
    <name type="common">Common tobacco</name>
    <dbReference type="NCBI Taxonomy" id="4097"/>
    <lineage>
        <taxon>Eukaryota</taxon>
        <taxon>Viridiplantae</taxon>
        <taxon>Streptophyta</taxon>
        <taxon>Embryophyta</taxon>
        <taxon>Tracheophyta</taxon>
        <taxon>Spermatophyta</taxon>
        <taxon>Magnoliopsida</taxon>
        <taxon>eudicotyledons</taxon>
        <taxon>Gunneridae</taxon>
        <taxon>Pentapetalae</taxon>
        <taxon>asterids</taxon>
        <taxon>lamiids</taxon>
        <taxon>Solanales</taxon>
        <taxon>Solanaceae</taxon>
        <taxon>Nicotianoideae</taxon>
        <taxon>Nicotianeae</taxon>
        <taxon>Nicotiana</taxon>
    </lineage>
</organism>
<sequence length="172" mass="19557">MASYCSCKTLTASTTCSSSASSRVASQTCRGVGTHEAEVDVKLDTQVIPKRDSFKYLGSIIQSNWEIDENVTHRIGTGWLKWRLASGVLYDKNVPPTLKGKFYKAVVRPTILYGVECCPVKKSHAQKMKVTEMRMLRLMCEHTRKDKTRNEYIRDKVGVAHVEDKLRESRLR</sequence>
<protein>
    <submittedName>
        <fullName evidence="1">Uncharacterized protein</fullName>
    </submittedName>
</protein>
<dbReference type="KEGG" id="nta:107784309"/>
<name>A0A1S3Z927_TOBAC</name>
<gene>
    <name evidence="1" type="primary">LOC107784309</name>
</gene>
<reference evidence="1" key="1">
    <citation type="submission" date="2025-08" db="UniProtKB">
        <authorList>
            <consortium name="RefSeq"/>
        </authorList>
    </citation>
    <scope>IDENTIFICATION</scope>
</reference>